<gene>
    <name evidence="1" type="ORF">LCGC14_2554860</name>
</gene>
<dbReference type="EMBL" id="LAZR01042024">
    <property type="protein sequence ID" value="KKL10533.1"/>
    <property type="molecule type" value="Genomic_DNA"/>
</dbReference>
<evidence type="ECO:0000313" key="1">
    <source>
        <dbReference type="EMBL" id="KKL10533.1"/>
    </source>
</evidence>
<feature type="non-terminal residue" evidence="1">
    <location>
        <position position="54"/>
    </location>
</feature>
<name>A0A0F9DEX8_9ZZZZ</name>
<comment type="caution">
    <text evidence="1">The sequence shown here is derived from an EMBL/GenBank/DDBJ whole genome shotgun (WGS) entry which is preliminary data.</text>
</comment>
<organism evidence="1">
    <name type="scientific">marine sediment metagenome</name>
    <dbReference type="NCBI Taxonomy" id="412755"/>
    <lineage>
        <taxon>unclassified sequences</taxon>
        <taxon>metagenomes</taxon>
        <taxon>ecological metagenomes</taxon>
    </lineage>
</organism>
<sequence>MRHFSAVLLVIALLTFISPVMLLGQGDASVKVAKVVVEGNKKMSLPAVLAHINT</sequence>
<reference evidence="1" key="1">
    <citation type="journal article" date="2015" name="Nature">
        <title>Complex archaea that bridge the gap between prokaryotes and eukaryotes.</title>
        <authorList>
            <person name="Spang A."/>
            <person name="Saw J.H."/>
            <person name="Jorgensen S.L."/>
            <person name="Zaremba-Niedzwiedzka K."/>
            <person name="Martijn J."/>
            <person name="Lind A.E."/>
            <person name="van Eijk R."/>
            <person name="Schleper C."/>
            <person name="Guy L."/>
            <person name="Ettema T.J."/>
        </authorList>
    </citation>
    <scope>NUCLEOTIDE SEQUENCE</scope>
</reference>
<accession>A0A0F9DEX8</accession>
<proteinExistence type="predicted"/>
<protein>
    <submittedName>
        <fullName evidence="1">Uncharacterized protein</fullName>
    </submittedName>
</protein>
<dbReference type="AlphaFoldDB" id="A0A0F9DEX8"/>